<evidence type="ECO:0000313" key="8">
    <source>
        <dbReference type="EMBL" id="KAI5077286.1"/>
    </source>
</evidence>
<sequence length="477" mass="52191">MKVYSHDTLQRMIEAEWWGYTVALATSRSQPKVEAHECAGGANLPQVKTKHLWQKILKVGLASENGFAGASLMVGRFLTSTPWGIIADRYGRKPTMIVGTASIVVFNTMFGFSTNFWITITSRFLRGLVNGMLGPVRAYASEICTEEYQALGLSMVGTMWGLGLIIGPAIGGYLAQPSDKYPSLFPSGSLFDRFPYALPCLCISAISFLGLALSFLLPETIHTHNCVSNSSGKEKQTFDKSLWRNWGMVAAISVYSLWGLHDMAYSEIFSLWCVSPETYGGLGLTTSDLGNILSASGAVLLMFQLLVFAPLANKFGAIQMIRVPTVVTLALIAVYPLIARLDGVSLWITVIPAASMKNVLSLCIITGTFILMNNSVPIKQRGFVNGISMSCISLFKAIGPASAGVLFSWAEGRMDASFLPGMWMIFFLLDIVVVMVLVATFEPLLPRSLLKPVQEELERSEPLTKDAKLERFSSFTY</sequence>
<accession>A0A9D4V0M7</accession>
<evidence type="ECO:0000256" key="5">
    <source>
        <dbReference type="ARBA" id="ARBA00023136"/>
    </source>
</evidence>
<comment type="caution">
    <text evidence="8">The sequence shown here is derived from an EMBL/GenBank/DDBJ whole genome shotgun (WGS) entry which is preliminary data.</text>
</comment>
<evidence type="ECO:0000256" key="6">
    <source>
        <dbReference type="SAM" id="Phobius"/>
    </source>
</evidence>
<feature type="transmembrane region" description="Helical" evidence="6">
    <location>
        <begin position="242"/>
        <end position="261"/>
    </location>
</feature>
<dbReference type="PANTHER" id="PTHR23504">
    <property type="entry name" value="MAJOR FACILITATOR SUPERFAMILY DOMAIN-CONTAINING PROTEIN 10"/>
    <property type="match status" value="1"/>
</dbReference>
<organism evidence="8 9">
    <name type="scientific">Adiantum capillus-veneris</name>
    <name type="common">Maidenhair fern</name>
    <dbReference type="NCBI Taxonomy" id="13818"/>
    <lineage>
        <taxon>Eukaryota</taxon>
        <taxon>Viridiplantae</taxon>
        <taxon>Streptophyta</taxon>
        <taxon>Embryophyta</taxon>
        <taxon>Tracheophyta</taxon>
        <taxon>Polypodiopsida</taxon>
        <taxon>Polypodiidae</taxon>
        <taxon>Polypodiales</taxon>
        <taxon>Pteridineae</taxon>
        <taxon>Pteridaceae</taxon>
        <taxon>Vittarioideae</taxon>
        <taxon>Adiantum</taxon>
    </lineage>
</organism>
<keyword evidence="5 6" id="KW-0472">Membrane</keyword>
<dbReference type="PANTHER" id="PTHR23504:SF15">
    <property type="entry name" value="MAJOR FACILITATOR SUPERFAMILY (MFS) PROFILE DOMAIN-CONTAINING PROTEIN"/>
    <property type="match status" value="1"/>
</dbReference>
<evidence type="ECO:0000259" key="7">
    <source>
        <dbReference type="PROSITE" id="PS50850"/>
    </source>
</evidence>
<feature type="transmembrane region" description="Helical" evidence="6">
    <location>
        <begin position="196"/>
        <end position="221"/>
    </location>
</feature>
<feature type="transmembrane region" description="Helical" evidence="6">
    <location>
        <begin position="96"/>
        <end position="118"/>
    </location>
</feature>
<feature type="transmembrane region" description="Helical" evidence="6">
    <location>
        <begin position="422"/>
        <end position="441"/>
    </location>
</feature>
<evidence type="ECO:0000256" key="1">
    <source>
        <dbReference type="ARBA" id="ARBA00004141"/>
    </source>
</evidence>
<evidence type="ECO:0000256" key="4">
    <source>
        <dbReference type="ARBA" id="ARBA00022989"/>
    </source>
</evidence>
<feature type="transmembrane region" description="Helical" evidence="6">
    <location>
        <begin position="152"/>
        <end position="176"/>
    </location>
</feature>
<feature type="transmembrane region" description="Helical" evidence="6">
    <location>
        <begin position="321"/>
        <end position="338"/>
    </location>
</feature>
<dbReference type="CDD" id="cd17330">
    <property type="entry name" value="MFS_SLC46_TetA_like"/>
    <property type="match status" value="1"/>
</dbReference>
<keyword evidence="2" id="KW-0813">Transport</keyword>
<feature type="transmembrane region" description="Helical" evidence="6">
    <location>
        <begin position="289"/>
        <end position="309"/>
    </location>
</feature>
<evidence type="ECO:0000256" key="2">
    <source>
        <dbReference type="ARBA" id="ARBA00022448"/>
    </source>
</evidence>
<keyword evidence="4 6" id="KW-1133">Transmembrane helix</keyword>
<reference evidence="8" key="1">
    <citation type="submission" date="2021-01" db="EMBL/GenBank/DDBJ databases">
        <title>Adiantum capillus-veneris genome.</title>
        <authorList>
            <person name="Fang Y."/>
            <person name="Liao Q."/>
        </authorList>
    </citation>
    <scope>NUCLEOTIDE SEQUENCE</scope>
    <source>
        <strain evidence="8">H3</strain>
        <tissue evidence="8">Leaf</tissue>
    </source>
</reference>
<dbReference type="AlphaFoldDB" id="A0A9D4V0M7"/>
<dbReference type="EMBL" id="JABFUD020000007">
    <property type="protein sequence ID" value="KAI5077286.1"/>
    <property type="molecule type" value="Genomic_DNA"/>
</dbReference>
<dbReference type="GO" id="GO:0022857">
    <property type="term" value="F:transmembrane transporter activity"/>
    <property type="evidence" value="ECO:0007669"/>
    <property type="project" value="InterPro"/>
</dbReference>
<keyword evidence="9" id="KW-1185">Reference proteome</keyword>
<dbReference type="InterPro" id="IPR036259">
    <property type="entry name" value="MFS_trans_sf"/>
</dbReference>
<dbReference type="OrthoDB" id="10262656at2759"/>
<dbReference type="SUPFAM" id="SSF103473">
    <property type="entry name" value="MFS general substrate transporter"/>
    <property type="match status" value="1"/>
</dbReference>
<dbReference type="Pfam" id="PF07690">
    <property type="entry name" value="MFS_1"/>
    <property type="match status" value="1"/>
</dbReference>
<keyword evidence="3 6" id="KW-0812">Transmembrane</keyword>
<dbReference type="Proteomes" id="UP000886520">
    <property type="component" value="Chromosome 7"/>
</dbReference>
<gene>
    <name evidence="8" type="ORF">GOP47_0007110</name>
</gene>
<name>A0A9D4V0M7_ADICA</name>
<evidence type="ECO:0000256" key="3">
    <source>
        <dbReference type="ARBA" id="ARBA00022692"/>
    </source>
</evidence>
<dbReference type="Gene3D" id="1.20.1250.20">
    <property type="entry name" value="MFS general substrate transporter like domains"/>
    <property type="match status" value="1"/>
</dbReference>
<protein>
    <recommendedName>
        <fullName evidence="7">Major facilitator superfamily (MFS) profile domain-containing protein</fullName>
    </recommendedName>
</protein>
<dbReference type="InterPro" id="IPR020846">
    <property type="entry name" value="MFS_dom"/>
</dbReference>
<feature type="transmembrane region" description="Helical" evidence="6">
    <location>
        <begin position="344"/>
        <end position="371"/>
    </location>
</feature>
<dbReference type="GO" id="GO:0016020">
    <property type="term" value="C:membrane"/>
    <property type="evidence" value="ECO:0007669"/>
    <property type="project" value="UniProtKB-SubCell"/>
</dbReference>
<feature type="domain" description="Major facilitator superfamily (MFS) profile" evidence="7">
    <location>
        <begin position="1"/>
        <end position="448"/>
    </location>
</feature>
<dbReference type="InterPro" id="IPR011701">
    <property type="entry name" value="MFS"/>
</dbReference>
<comment type="subcellular location">
    <subcellularLocation>
        <location evidence="1">Membrane</location>
        <topology evidence="1">Multi-pass membrane protein</topology>
    </subcellularLocation>
</comment>
<feature type="transmembrane region" description="Helical" evidence="6">
    <location>
        <begin position="383"/>
        <end position="410"/>
    </location>
</feature>
<evidence type="ECO:0000313" key="9">
    <source>
        <dbReference type="Proteomes" id="UP000886520"/>
    </source>
</evidence>
<proteinExistence type="predicted"/>
<dbReference type="PROSITE" id="PS50850">
    <property type="entry name" value="MFS"/>
    <property type="match status" value="1"/>
</dbReference>